<comment type="catalytic activity">
    <reaction evidence="1">
        <text>L-threonine = 2-oxobutanoate + NH4(+)</text>
        <dbReference type="Rhea" id="RHEA:22108"/>
        <dbReference type="ChEBI" id="CHEBI:16763"/>
        <dbReference type="ChEBI" id="CHEBI:28938"/>
        <dbReference type="ChEBI" id="CHEBI:57926"/>
        <dbReference type="EC" id="4.3.1.19"/>
    </reaction>
</comment>
<dbReference type="GO" id="GO:0003941">
    <property type="term" value="F:L-serine ammonia-lyase activity"/>
    <property type="evidence" value="ECO:0007669"/>
    <property type="project" value="TreeGrafter"/>
</dbReference>
<dbReference type="FunFam" id="3.40.50.1100:FF:000007">
    <property type="entry name" value="L-threonine dehydratase catabolic TdcB"/>
    <property type="match status" value="1"/>
</dbReference>
<name>A0A4V2M8Q2_9ACTN</name>
<dbReference type="GO" id="GO:0018114">
    <property type="term" value="F:threonine racemase activity"/>
    <property type="evidence" value="ECO:0007669"/>
    <property type="project" value="TreeGrafter"/>
</dbReference>
<evidence type="ECO:0000259" key="9">
    <source>
        <dbReference type="Pfam" id="PF00291"/>
    </source>
</evidence>
<evidence type="ECO:0000256" key="5">
    <source>
        <dbReference type="ARBA" id="ARBA00022898"/>
    </source>
</evidence>
<comment type="function">
    <text evidence="7">Catalyzes the anaerobic formation of alpha-ketobutyrate and ammonia from threonine in a two-step reaction. The first step involved a dehydration of threonine and a production of enamine intermediates (aminocrotonate), which tautomerizes to its imine form (iminobutyrate). Both intermediates are unstable and short-lived. The second step is the nonenzymatic hydrolysis of the enamine/imine intermediates to form 2-ketobutyrate and free ammonia. In the low water environment of the cell, the second step is accelerated by RidA.</text>
</comment>
<dbReference type="GO" id="GO:0000287">
    <property type="term" value="F:magnesium ion binding"/>
    <property type="evidence" value="ECO:0007669"/>
    <property type="project" value="TreeGrafter"/>
</dbReference>
<dbReference type="GO" id="GO:0070179">
    <property type="term" value="P:D-serine biosynthetic process"/>
    <property type="evidence" value="ECO:0007669"/>
    <property type="project" value="TreeGrafter"/>
</dbReference>
<dbReference type="GO" id="GO:0030170">
    <property type="term" value="F:pyridoxal phosphate binding"/>
    <property type="evidence" value="ECO:0007669"/>
    <property type="project" value="TreeGrafter"/>
</dbReference>
<comment type="similarity">
    <text evidence="3">Belongs to the serine/threonine dehydratase family.</text>
</comment>
<proteinExistence type="inferred from homology"/>
<accession>A0A4V2M8Q2</accession>
<dbReference type="EMBL" id="SJKD01000001">
    <property type="protein sequence ID" value="TCC52382.1"/>
    <property type="molecule type" value="Genomic_DNA"/>
</dbReference>
<dbReference type="RefSeq" id="WP_131511130.1">
    <property type="nucleotide sequence ID" value="NZ_SJKD01000001.1"/>
</dbReference>
<dbReference type="PANTHER" id="PTHR43050:SF1">
    <property type="entry name" value="SERINE RACEMASE"/>
    <property type="match status" value="1"/>
</dbReference>
<evidence type="ECO:0000313" key="11">
    <source>
        <dbReference type="Proteomes" id="UP000293342"/>
    </source>
</evidence>
<feature type="domain" description="Tryptophan synthase beta chain-like PALP" evidence="9">
    <location>
        <begin position="21"/>
        <end position="305"/>
    </location>
</feature>
<dbReference type="InterPro" id="IPR036052">
    <property type="entry name" value="TrpB-like_PALP_sf"/>
</dbReference>
<dbReference type="OrthoDB" id="9811476at2"/>
<evidence type="ECO:0000256" key="4">
    <source>
        <dbReference type="ARBA" id="ARBA00012096"/>
    </source>
</evidence>
<evidence type="ECO:0000256" key="3">
    <source>
        <dbReference type="ARBA" id="ARBA00010869"/>
    </source>
</evidence>
<dbReference type="GO" id="GO:0004794">
    <property type="term" value="F:threonine deaminase activity"/>
    <property type="evidence" value="ECO:0007669"/>
    <property type="project" value="UniProtKB-EC"/>
</dbReference>
<dbReference type="AlphaFoldDB" id="A0A4V2M8Q2"/>
<dbReference type="GO" id="GO:0005524">
    <property type="term" value="F:ATP binding"/>
    <property type="evidence" value="ECO:0007669"/>
    <property type="project" value="TreeGrafter"/>
</dbReference>
<evidence type="ECO:0000256" key="7">
    <source>
        <dbReference type="ARBA" id="ARBA00025527"/>
    </source>
</evidence>
<dbReference type="InterPro" id="IPR001926">
    <property type="entry name" value="TrpB-like_PALP"/>
</dbReference>
<sequence length="320" mass="33563">MAELSLTDVRAAAERIAGVAHRTPVLTSRTLDERVGAHVFLKAENFQRIGAFKFRGAYNAVSRLSADQLQHGVAAYSSGNHAQAVALAARIAGTAAVILMPEDAPPTKLAATRGYGAEVVTYDRYTQDRAALAKELAAERGLTLIPPYDHYDVMAGQGTVALELIEEVGRLGALLVPVGGGGLMAGCATAASQLSPGIRMIGVEPEAGDDHARSLTAGERVEIDVPRTIADGQAISSPGELTFAVNRRLVDRFELVSDDEIVAAMAFAFERLKIVLEPSGASALAALLAGRIQGLPERVGVVLSGGNVGLDRFRELLGDS</sequence>
<dbReference type="PANTHER" id="PTHR43050">
    <property type="entry name" value="SERINE / THREONINE RACEMASE FAMILY MEMBER"/>
    <property type="match status" value="1"/>
</dbReference>
<dbReference type="NCBIfam" id="NF005454">
    <property type="entry name" value="PRK07048.1"/>
    <property type="match status" value="1"/>
</dbReference>
<keyword evidence="6 10" id="KW-0456">Lyase</keyword>
<keyword evidence="5" id="KW-0663">Pyridoxal phosphate</keyword>
<dbReference type="Pfam" id="PF00291">
    <property type="entry name" value="PALP"/>
    <property type="match status" value="1"/>
</dbReference>
<keyword evidence="11" id="KW-1185">Reference proteome</keyword>
<dbReference type="CDD" id="cd01562">
    <property type="entry name" value="Thr-dehyd"/>
    <property type="match status" value="1"/>
</dbReference>
<dbReference type="SUPFAM" id="SSF53686">
    <property type="entry name" value="Tryptophan synthase beta subunit-like PLP-dependent enzymes"/>
    <property type="match status" value="1"/>
</dbReference>
<comment type="cofactor">
    <cofactor evidence="2">
        <name>pyridoxal 5'-phosphate</name>
        <dbReference type="ChEBI" id="CHEBI:597326"/>
    </cofactor>
</comment>
<protein>
    <recommendedName>
        <fullName evidence="4">threonine ammonia-lyase</fullName>
        <ecNumber evidence="4">4.3.1.19</ecNumber>
    </recommendedName>
    <alternativeName>
        <fullName evidence="8">Threonine deaminase</fullName>
    </alternativeName>
</protein>
<reference evidence="10 11" key="1">
    <citation type="submission" date="2019-02" db="EMBL/GenBank/DDBJ databases">
        <title>Kribbella capetownensis sp. nov. and Kribbella speibonae sp. nov., isolated from soil.</title>
        <authorList>
            <person name="Curtis S.M."/>
            <person name="Norton I."/>
            <person name="Everest G.J."/>
            <person name="Meyers P.R."/>
        </authorList>
    </citation>
    <scope>NUCLEOTIDE SEQUENCE [LARGE SCALE GENOMIC DNA]</scope>
    <source>
        <strain evidence="10 11">YM53</strain>
    </source>
</reference>
<organism evidence="10 11">
    <name type="scientific">Kribbella capetownensis</name>
    <dbReference type="NCBI Taxonomy" id="1572659"/>
    <lineage>
        <taxon>Bacteria</taxon>
        <taxon>Bacillati</taxon>
        <taxon>Actinomycetota</taxon>
        <taxon>Actinomycetes</taxon>
        <taxon>Propionibacteriales</taxon>
        <taxon>Kribbellaceae</taxon>
        <taxon>Kribbella</taxon>
    </lineage>
</organism>
<evidence type="ECO:0000256" key="2">
    <source>
        <dbReference type="ARBA" id="ARBA00001933"/>
    </source>
</evidence>
<dbReference type="Gene3D" id="3.40.50.1100">
    <property type="match status" value="2"/>
</dbReference>
<dbReference type="FunFam" id="3.40.50.1100:FF:000005">
    <property type="entry name" value="Threonine dehydratase catabolic"/>
    <property type="match status" value="1"/>
</dbReference>
<evidence type="ECO:0000256" key="1">
    <source>
        <dbReference type="ARBA" id="ARBA00001274"/>
    </source>
</evidence>
<evidence type="ECO:0000313" key="10">
    <source>
        <dbReference type="EMBL" id="TCC52382.1"/>
    </source>
</evidence>
<comment type="caution">
    <text evidence="10">The sequence shown here is derived from an EMBL/GenBank/DDBJ whole genome shotgun (WGS) entry which is preliminary data.</text>
</comment>
<evidence type="ECO:0000256" key="8">
    <source>
        <dbReference type="ARBA" id="ARBA00031427"/>
    </source>
</evidence>
<dbReference type="EC" id="4.3.1.19" evidence="4"/>
<dbReference type="GO" id="GO:0030378">
    <property type="term" value="F:serine racemase activity"/>
    <property type="evidence" value="ECO:0007669"/>
    <property type="project" value="TreeGrafter"/>
</dbReference>
<gene>
    <name evidence="10" type="ORF">E0H75_00945</name>
</gene>
<dbReference type="Proteomes" id="UP000293342">
    <property type="component" value="Unassembled WGS sequence"/>
</dbReference>
<evidence type="ECO:0000256" key="6">
    <source>
        <dbReference type="ARBA" id="ARBA00023239"/>
    </source>
</evidence>